<sequence length="69" mass="7894">MFHVIVGLSFWEMGKEAIRLKDGKPLVETSRIQSVKESDTVWVLKMKGMEMSDCGTYTVRILVLLVYIS</sequence>
<evidence type="ECO:0000313" key="1">
    <source>
        <dbReference type="EMBL" id="KAK7082963.1"/>
    </source>
</evidence>
<comment type="caution">
    <text evidence="1">The sequence shown here is derived from an EMBL/GenBank/DDBJ whole genome shotgun (WGS) entry which is preliminary data.</text>
</comment>
<dbReference type="Proteomes" id="UP001381693">
    <property type="component" value="Unassembled WGS sequence"/>
</dbReference>
<protein>
    <submittedName>
        <fullName evidence="1">Uncharacterized protein</fullName>
    </submittedName>
</protein>
<organism evidence="1 2">
    <name type="scientific">Halocaridina rubra</name>
    <name type="common">Hawaiian red shrimp</name>
    <dbReference type="NCBI Taxonomy" id="373956"/>
    <lineage>
        <taxon>Eukaryota</taxon>
        <taxon>Metazoa</taxon>
        <taxon>Ecdysozoa</taxon>
        <taxon>Arthropoda</taxon>
        <taxon>Crustacea</taxon>
        <taxon>Multicrustacea</taxon>
        <taxon>Malacostraca</taxon>
        <taxon>Eumalacostraca</taxon>
        <taxon>Eucarida</taxon>
        <taxon>Decapoda</taxon>
        <taxon>Pleocyemata</taxon>
        <taxon>Caridea</taxon>
        <taxon>Atyoidea</taxon>
        <taxon>Atyidae</taxon>
        <taxon>Halocaridina</taxon>
    </lineage>
</organism>
<dbReference type="EMBL" id="JAXCGZ010003841">
    <property type="protein sequence ID" value="KAK7082963.1"/>
    <property type="molecule type" value="Genomic_DNA"/>
</dbReference>
<reference evidence="1 2" key="1">
    <citation type="submission" date="2023-11" db="EMBL/GenBank/DDBJ databases">
        <title>Halocaridina rubra genome assembly.</title>
        <authorList>
            <person name="Smith C."/>
        </authorList>
    </citation>
    <scope>NUCLEOTIDE SEQUENCE [LARGE SCALE GENOMIC DNA]</scope>
    <source>
        <strain evidence="1">EP-1</strain>
        <tissue evidence="1">Whole</tissue>
    </source>
</reference>
<name>A0AAN8XN95_HALRR</name>
<gene>
    <name evidence="1" type="ORF">SK128_020957</name>
</gene>
<dbReference type="InterPro" id="IPR036179">
    <property type="entry name" value="Ig-like_dom_sf"/>
</dbReference>
<proteinExistence type="predicted"/>
<accession>A0AAN8XN95</accession>
<dbReference type="AlphaFoldDB" id="A0AAN8XN95"/>
<evidence type="ECO:0000313" key="2">
    <source>
        <dbReference type="Proteomes" id="UP001381693"/>
    </source>
</evidence>
<keyword evidence="2" id="KW-1185">Reference proteome</keyword>
<dbReference type="SUPFAM" id="SSF48726">
    <property type="entry name" value="Immunoglobulin"/>
    <property type="match status" value="1"/>
</dbReference>